<name>F8FDR4_PAEMK</name>
<reference evidence="2" key="1">
    <citation type="submission" date="2011-06" db="EMBL/GenBank/DDBJ databases">
        <title>Complete genome sequence of Paenibacillus mucilaginosus KNP414.</title>
        <authorList>
            <person name="Wang J."/>
            <person name="Hu S."/>
            <person name="Hu X."/>
            <person name="Zhang B."/>
            <person name="Dong D."/>
            <person name="Zhang S."/>
            <person name="Zhao K."/>
            <person name="Wu D."/>
        </authorList>
    </citation>
    <scope>NUCLEOTIDE SEQUENCE [LARGE SCALE GENOMIC DNA]</scope>
    <source>
        <strain evidence="2">KNP414</strain>
    </source>
</reference>
<dbReference type="PATRIC" id="fig|1036673.3.peg.3771"/>
<accession>F8FDR4</accession>
<evidence type="ECO:0000313" key="2">
    <source>
        <dbReference type="Proteomes" id="UP000006620"/>
    </source>
</evidence>
<dbReference type="EMBL" id="CP002869">
    <property type="protein sequence ID" value="AEI42629.1"/>
    <property type="molecule type" value="Genomic_DNA"/>
</dbReference>
<gene>
    <name evidence="1" type="ordered locus">KNP414_04096</name>
</gene>
<dbReference type="HOGENOM" id="CLU_1794589_0_0_9"/>
<evidence type="ECO:0000313" key="1">
    <source>
        <dbReference type="EMBL" id="AEI42629.1"/>
    </source>
</evidence>
<protein>
    <submittedName>
        <fullName evidence="1">Uncharacterized protein</fullName>
    </submittedName>
</protein>
<dbReference type="AlphaFoldDB" id="F8FDR4"/>
<dbReference type="Proteomes" id="UP000006620">
    <property type="component" value="Chromosome"/>
</dbReference>
<sequence length="146" mass="15887">MSMAAYWLVPLDAAEEAVVLGGDRILLEPEERRTAFMETLKELHPRLALTFKSHLLPGEEEAEACGLDAGAFALSGGESIHLRHPGGEPGDGWVLSHCAEAYLDRLLTAAEIAEHLASADGQAEEWVRIMRSWASGGRGIILLREE</sequence>
<dbReference type="KEGG" id="pms:KNP414_04096"/>
<proteinExistence type="predicted"/>
<organism evidence="1 2">
    <name type="scientific">Paenibacillus mucilaginosus (strain KNP414)</name>
    <dbReference type="NCBI Taxonomy" id="1036673"/>
    <lineage>
        <taxon>Bacteria</taxon>
        <taxon>Bacillati</taxon>
        <taxon>Bacillota</taxon>
        <taxon>Bacilli</taxon>
        <taxon>Bacillales</taxon>
        <taxon>Paenibacillaceae</taxon>
        <taxon>Paenibacillus</taxon>
    </lineage>
</organism>
<reference evidence="1 2" key="2">
    <citation type="journal article" date="2013" name="Genome Announc.">
        <title>Genome Sequence of Growth-Improving Paenibacillus mucilaginosus Strain KNP414.</title>
        <authorList>
            <person name="Lu J.J."/>
            <person name="Wang J.F."/>
            <person name="Hu X.F."/>
        </authorList>
    </citation>
    <scope>NUCLEOTIDE SEQUENCE [LARGE SCALE GENOMIC DNA]</scope>
    <source>
        <strain evidence="1 2">KNP414</strain>
    </source>
</reference>